<evidence type="ECO:0000256" key="3">
    <source>
        <dbReference type="ARBA" id="ARBA00023274"/>
    </source>
</evidence>
<name>A0A2T4VYU8_9HYPH</name>
<dbReference type="PANTHER" id="PTHR21109:SF0">
    <property type="entry name" value="SMALL RIBOSOMAL SUBUNIT PROTEIN BS21M"/>
    <property type="match status" value="1"/>
</dbReference>
<keyword evidence="2 5" id="KW-0689">Ribosomal protein</keyword>
<protein>
    <recommendedName>
        <fullName evidence="4 5">Small ribosomal subunit protein bS21</fullName>
    </recommendedName>
</protein>
<reference evidence="7" key="1">
    <citation type="submission" date="2018-02" db="EMBL/GenBank/DDBJ databases">
        <title>Genome sequence of Candidatus Liberibacter europaeus.</title>
        <authorList>
            <person name="Frampton R.A."/>
            <person name="Thompson S.M."/>
            <person name="David C."/>
            <person name="Addison S.M."/>
            <person name="Smith G.R."/>
        </authorList>
    </citation>
    <scope>NUCLEOTIDE SEQUENCE [LARGE SCALE GENOMIC DNA]</scope>
</reference>
<dbReference type="GO" id="GO:0005840">
    <property type="term" value="C:ribosome"/>
    <property type="evidence" value="ECO:0007669"/>
    <property type="project" value="UniProtKB-KW"/>
</dbReference>
<evidence type="ECO:0000256" key="4">
    <source>
        <dbReference type="ARBA" id="ARBA00035135"/>
    </source>
</evidence>
<dbReference type="EMBL" id="PSQJ01000001">
    <property type="protein sequence ID" value="PTL86938.1"/>
    <property type="molecule type" value="Genomic_DNA"/>
</dbReference>
<evidence type="ECO:0000256" key="2">
    <source>
        <dbReference type="ARBA" id="ARBA00022980"/>
    </source>
</evidence>
<organism evidence="6 7">
    <name type="scientific">Candidatus Liberibacter europaeus</name>
    <dbReference type="NCBI Taxonomy" id="744859"/>
    <lineage>
        <taxon>Bacteria</taxon>
        <taxon>Pseudomonadati</taxon>
        <taxon>Pseudomonadota</taxon>
        <taxon>Alphaproteobacteria</taxon>
        <taxon>Hyphomicrobiales</taxon>
        <taxon>Rhizobiaceae</taxon>
        <taxon>Liberibacter</taxon>
    </lineage>
</organism>
<dbReference type="InterPro" id="IPR001911">
    <property type="entry name" value="Ribosomal_bS21"/>
</dbReference>
<dbReference type="AlphaFoldDB" id="A0A2T4VYU8"/>
<sequence>MYVLVRDNNVEQALRVLKKKMQGEGVLRELKMRDHYEKPSQRRVRLKCEAIRRNRKLIRKLAQREGAPVSRFRKHR</sequence>
<proteinExistence type="inferred from homology"/>
<evidence type="ECO:0000313" key="7">
    <source>
        <dbReference type="Proteomes" id="UP000240811"/>
    </source>
</evidence>
<dbReference type="GO" id="GO:0006412">
    <property type="term" value="P:translation"/>
    <property type="evidence" value="ECO:0007669"/>
    <property type="project" value="UniProtKB-UniRule"/>
</dbReference>
<dbReference type="Pfam" id="PF01165">
    <property type="entry name" value="Ribosomal_S21"/>
    <property type="match status" value="1"/>
</dbReference>
<dbReference type="HAMAP" id="MF_00358">
    <property type="entry name" value="Ribosomal_bS21"/>
    <property type="match status" value="1"/>
</dbReference>
<dbReference type="GO" id="GO:1990904">
    <property type="term" value="C:ribonucleoprotein complex"/>
    <property type="evidence" value="ECO:0007669"/>
    <property type="project" value="UniProtKB-KW"/>
</dbReference>
<evidence type="ECO:0000256" key="1">
    <source>
        <dbReference type="ARBA" id="ARBA00006640"/>
    </source>
</evidence>
<evidence type="ECO:0000313" key="6">
    <source>
        <dbReference type="EMBL" id="PTL86938.1"/>
    </source>
</evidence>
<comment type="similarity">
    <text evidence="1 5">Belongs to the bacterial ribosomal protein bS21 family.</text>
</comment>
<accession>A0A2T4VYU8</accession>
<evidence type="ECO:0000256" key="5">
    <source>
        <dbReference type="HAMAP-Rule" id="MF_00358"/>
    </source>
</evidence>
<dbReference type="NCBIfam" id="TIGR00030">
    <property type="entry name" value="S21p"/>
    <property type="match status" value="1"/>
</dbReference>
<dbReference type="InterPro" id="IPR038380">
    <property type="entry name" value="Ribosomal_bS21_sf"/>
</dbReference>
<gene>
    <name evidence="5 6" type="primary">rpsU</name>
    <name evidence="6" type="ORF">C4617_00515</name>
</gene>
<dbReference type="GO" id="GO:0003735">
    <property type="term" value="F:structural constituent of ribosome"/>
    <property type="evidence" value="ECO:0007669"/>
    <property type="project" value="InterPro"/>
</dbReference>
<dbReference type="PANTHER" id="PTHR21109">
    <property type="entry name" value="MITOCHONDRIAL 28S RIBOSOMAL PROTEIN S21"/>
    <property type="match status" value="1"/>
</dbReference>
<dbReference type="Proteomes" id="UP000240811">
    <property type="component" value="Unassembled WGS sequence"/>
</dbReference>
<keyword evidence="3 5" id="KW-0687">Ribonucleoprotein</keyword>
<comment type="caution">
    <text evidence="6">The sequence shown here is derived from an EMBL/GenBank/DDBJ whole genome shotgun (WGS) entry which is preliminary data.</text>
</comment>
<dbReference type="Gene3D" id="1.20.5.1150">
    <property type="entry name" value="Ribosomal protein S8"/>
    <property type="match status" value="1"/>
</dbReference>